<sequence length="515" mass="57239">MNKPTVLTFAPMLAFVLLHAHLLNAQSSPQSDGREVFAEWTLAACAFTVDEASSNFENAASDHAYKAASLLPQLILEKTLDAGMRTVPAEELCRREKKKLNEQRRALYADIGQKTAERDKLVVSEADEKKLSREIVAREKTIRLLKADAEKITEKETSLSPSDFSPVKEHIVLWKKTSTEAYPPLKTAAPFRETLEEPKDIRGLITGSIRRLGDYMQVQVMLTLYPGSVEVLHLSETDRMDNLEAFSQRFAEKIIVALRNGKEARLTFDIQPADAAQKASVRLDGRLLHSLSSVLIADGIHELYAEAEGFEAASFVYDFSGKSDFYVRVRFQKRNETPIRVVPKAGGPYTLFFNGLAAVPYESKEHTFTVNGFPVLAEAVEGDTVRRFILERGSRKKGVLSEKPGEYIAEYTLPPPGASLASSIEKKRRIMYNSYAALILSLPAAFILVGKQVDEYNSRVLGRNGGDDLQNWQIAAYAASGVSIGLGINFLVQLGLYLHSVNSLLPERIKADKPR</sequence>
<dbReference type="Proteomes" id="UP000014541">
    <property type="component" value="Unassembled WGS sequence"/>
</dbReference>
<dbReference type="OrthoDB" id="359195at2"/>
<name>S3KFK2_TREMA</name>
<protein>
    <recommendedName>
        <fullName evidence="5">PEGA domain-containing protein</fullName>
    </recommendedName>
</protein>
<feature type="signal peptide" evidence="2">
    <location>
        <begin position="1"/>
        <end position="25"/>
    </location>
</feature>
<dbReference type="RefSeq" id="WP_016525618.1">
    <property type="nucleotide sequence ID" value="NZ_KE332518.1"/>
</dbReference>
<evidence type="ECO:0000313" key="4">
    <source>
        <dbReference type="Proteomes" id="UP000014541"/>
    </source>
</evidence>
<evidence type="ECO:0008006" key="5">
    <source>
        <dbReference type="Google" id="ProtNLM"/>
    </source>
</evidence>
<dbReference type="eggNOG" id="ENOG5032HA5">
    <property type="taxonomic scope" value="Bacteria"/>
</dbReference>
<dbReference type="AlphaFoldDB" id="S3KFK2"/>
<accession>S3KFK2</accession>
<evidence type="ECO:0000256" key="2">
    <source>
        <dbReference type="SAM" id="SignalP"/>
    </source>
</evidence>
<keyword evidence="4" id="KW-1185">Reference proteome</keyword>
<reference evidence="3 4" key="1">
    <citation type="submission" date="2013-04" db="EMBL/GenBank/DDBJ databases">
        <title>The Genome Sequence of Treponema maltophilum ATCC 51939.</title>
        <authorList>
            <consortium name="The Broad Institute Genomics Platform"/>
            <person name="Earl A."/>
            <person name="Ward D."/>
            <person name="Feldgarden M."/>
            <person name="Gevers D."/>
            <person name="Leonetti C."/>
            <person name="Blanton J.M."/>
            <person name="Dewhirst F.E."/>
            <person name="Izard J."/>
            <person name="Walker B."/>
            <person name="Young S."/>
            <person name="Zeng Q."/>
            <person name="Gargeya S."/>
            <person name="Fitzgerald M."/>
            <person name="Haas B."/>
            <person name="Abouelleil A."/>
            <person name="Allen A.W."/>
            <person name="Alvarado L."/>
            <person name="Arachchi H.M."/>
            <person name="Berlin A.M."/>
            <person name="Chapman S.B."/>
            <person name="Gainer-Dewar J."/>
            <person name="Goldberg J."/>
            <person name="Griggs A."/>
            <person name="Gujja S."/>
            <person name="Hansen M."/>
            <person name="Howarth C."/>
            <person name="Imamovic A."/>
            <person name="Ireland A."/>
            <person name="Larimer J."/>
            <person name="McCowan C."/>
            <person name="Murphy C."/>
            <person name="Pearson M."/>
            <person name="Poon T.W."/>
            <person name="Priest M."/>
            <person name="Roberts A."/>
            <person name="Saif S."/>
            <person name="Shea T."/>
            <person name="Sisk P."/>
            <person name="Sykes S."/>
            <person name="Wortman J."/>
            <person name="Nusbaum C."/>
            <person name="Birren B."/>
        </authorList>
    </citation>
    <scope>NUCLEOTIDE SEQUENCE [LARGE SCALE GENOMIC DNA]</scope>
    <source>
        <strain evidence="3 4">ATCC 51939</strain>
    </source>
</reference>
<evidence type="ECO:0000313" key="3">
    <source>
        <dbReference type="EMBL" id="EPF31007.1"/>
    </source>
</evidence>
<dbReference type="HOGENOM" id="CLU_506146_0_0_12"/>
<keyword evidence="1" id="KW-0472">Membrane</keyword>
<keyword evidence="2" id="KW-0732">Signal</keyword>
<comment type="caution">
    <text evidence="3">The sequence shown here is derived from an EMBL/GenBank/DDBJ whole genome shotgun (WGS) entry which is preliminary data.</text>
</comment>
<keyword evidence="1" id="KW-1133">Transmembrane helix</keyword>
<feature type="chain" id="PRO_5004522903" description="PEGA domain-containing protein" evidence="2">
    <location>
        <begin position="26"/>
        <end position="515"/>
    </location>
</feature>
<proteinExistence type="predicted"/>
<dbReference type="PATRIC" id="fig|1125699.3.peg.1350"/>
<dbReference type="STRING" id="1125699.HMPREF9194_01336"/>
<keyword evidence="1" id="KW-0812">Transmembrane</keyword>
<organism evidence="3 4">
    <name type="scientific">Treponema maltophilum ATCC 51939</name>
    <dbReference type="NCBI Taxonomy" id="1125699"/>
    <lineage>
        <taxon>Bacteria</taxon>
        <taxon>Pseudomonadati</taxon>
        <taxon>Spirochaetota</taxon>
        <taxon>Spirochaetia</taxon>
        <taxon>Spirochaetales</taxon>
        <taxon>Treponemataceae</taxon>
        <taxon>Treponema</taxon>
    </lineage>
</organism>
<feature type="transmembrane region" description="Helical" evidence="1">
    <location>
        <begin position="432"/>
        <end position="453"/>
    </location>
</feature>
<gene>
    <name evidence="3" type="ORF">HMPREF9194_01336</name>
</gene>
<evidence type="ECO:0000256" key="1">
    <source>
        <dbReference type="SAM" id="Phobius"/>
    </source>
</evidence>
<feature type="transmembrane region" description="Helical" evidence="1">
    <location>
        <begin position="474"/>
        <end position="498"/>
    </location>
</feature>
<dbReference type="EMBL" id="ATFF01000006">
    <property type="protein sequence ID" value="EPF31007.1"/>
    <property type="molecule type" value="Genomic_DNA"/>
</dbReference>